<dbReference type="EMBL" id="CP098609">
    <property type="protein sequence ID" value="USC51448.1"/>
    <property type="molecule type" value="Genomic_DNA"/>
</dbReference>
<evidence type="ECO:0000313" key="2">
    <source>
        <dbReference type="EMBL" id="USC51448.1"/>
    </source>
</evidence>
<feature type="region of interest" description="Disordered" evidence="1">
    <location>
        <begin position="90"/>
        <end position="115"/>
    </location>
</feature>
<accession>A0ABY4V4F6</accession>
<reference evidence="2" key="1">
    <citation type="submission" date="2021-08" db="EMBL/GenBank/DDBJ databases">
        <title>DNA methylation of m4C regulates biosynthesis of daptomycin in Streptomyces roseosporus L30.</title>
        <authorList>
            <person name="Fang J.-L."/>
        </authorList>
    </citation>
    <scope>NUCLEOTIDE SEQUENCE</scope>
    <source>
        <strain evidence="2">L30</strain>
    </source>
</reference>
<protein>
    <submittedName>
        <fullName evidence="2">DUF6357 family protein</fullName>
    </submittedName>
</protein>
<organism evidence="2 3">
    <name type="scientific">Streptomyces filamentosus</name>
    <name type="common">Streptomyces roseosporus</name>
    <dbReference type="NCBI Taxonomy" id="67294"/>
    <lineage>
        <taxon>Bacteria</taxon>
        <taxon>Bacillati</taxon>
        <taxon>Actinomycetota</taxon>
        <taxon>Actinomycetes</taxon>
        <taxon>Kitasatosporales</taxon>
        <taxon>Streptomycetaceae</taxon>
        <taxon>Streptomyces</taxon>
    </lineage>
</organism>
<feature type="compositionally biased region" description="Basic residues" evidence="1">
    <location>
        <begin position="90"/>
        <end position="104"/>
    </location>
</feature>
<keyword evidence="3" id="KW-1185">Reference proteome</keyword>
<feature type="compositionally biased region" description="Low complexity" evidence="1">
    <location>
        <begin position="105"/>
        <end position="115"/>
    </location>
</feature>
<dbReference type="Proteomes" id="UP001056079">
    <property type="component" value="Chromosome"/>
</dbReference>
<feature type="region of interest" description="Disordered" evidence="1">
    <location>
        <begin position="35"/>
        <end position="78"/>
    </location>
</feature>
<evidence type="ECO:0000256" key="1">
    <source>
        <dbReference type="SAM" id="MobiDB-lite"/>
    </source>
</evidence>
<name>A0ABY4V4F6_STRFL</name>
<sequence>MLGAFVLGGCAALDGHGPWMADVAEFERAPTAPLRVVPQRGGGGTRGHRLAGKEEGVPVRAGTPGVVQPGSPEGDRTAVVCGVRAYGPLRRWRTRRSRPRRTRPGSRAGRSRSPS</sequence>
<evidence type="ECO:0000313" key="3">
    <source>
        <dbReference type="Proteomes" id="UP001056079"/>
    </source>
</evidence>
<proteinExistence type="predicted"/>
<gene>
    <name evidence="2" type="ORF">K7395_01735</name>
</gene>